<evidence type="ECO:0000313" key="3">
    <source>
        <dbReference type="Proteomes" id="UP000196342"/>
    </source>
</evidence>
<gene>
    <name evidence="1" type="ORF">CBW21_11655</name>
    <name evidence="2" type="ORF">NCTC8684_03879</name>
</gene>
<name>A0A1R0MMU6_CHRVL</name>
<evidence type="ECO:0000313" key="1">
    <source>
        <dbReference type="EMBL" id="OVE48108.1"/>
    </source>
</evidence>
<dbReference type="InterPro" id="IPR036983">
    <property type="entry name" value="AIM24_sf"/>
</dbReference>
<dbReference type="AlphaFoldDB" id="A0A1R0MMU6"/>
<reference evidence="2 4" key="2">
    <citation type="submission" date="2018-06" db="EMBL/GenBank/DDBJ databases">
        <authorList>
            <consortium name="Pathogen Informatics"/>
            <person name="Doyle S."/>
        </authorList>
    </citation>
    <scope>NUCLEOTIDE SEQUENCE [LARGE SCALE GENOMIC DNA]</scope>
    <source>
        <strain evidence="2 4">NCTC8684</strain>
    </source>
</reference>
<organism evidence="1 3">
    <name type="scientific">Chromobacterium violaceum</name>
    <dbReference type="NCBI Taxonomy" id="536"/>
    <lineage>
        <taxon>Bacteria</taxon>
        <taxon>Pseudomonadati</taxon>
        <taxon>Pseudomonadota</taxon>
        <taxon>Betaproteobacteria</taxon>
        <taxon>Neisseriales</taxon>
        <taxon>Chromobacteriaceae</taxon>
        <taxon>Chromobacterium</taxon>
    </lineage>
</organism>
<proteinExistence type="predicted"/>
<dbReference type="NCBIfam" id="TIGR00266">
    <property type="entry name" value="TIGR00266 family protein"/>
    <property type="match status" value="1"/>
</dbReference>
<sequence>MTMDVIDYRVFGDDMQYVEVELDPGEAAVGEAGALYYMQDGIAMDTVFGDGSGRDGGVLGSLLGAGKRLLTGESVFTTVFANQSAERRKVAFAAATPGKIVPVHLLELGGTLYAQKDSFLAGAKGVSLGLAWQKRIGTGLFGGEGFIMQKLEGDGYVFLHAGGALTELQLRPGETVRVDTGCVVAYQPSVDFDIEYVGKLKSALFGGEGLFFARLTGPGRVWLQSLPLSRLADRIVAAAPRAGGESKEQGSLLGGLFNDKN</sequence>
<keyword evidence="3" id="KW-1185">Reference proteome</keyword>
<dbReference type="Proteomes" id="UP000254029">
    <property type="component" value="Unassembled WGS sequence"/>
</dbReference>
<dbReference type="InterPro" id="IPR002838">
    <property type="entry name" value="AIM24"/>
</dbReference>
<dbReference type="Gene3D" id="3.60.160.10">
    <property type="entry name" value="Mitochondrial biogenesis AIM24"/>
    <property type="match status" value="1"/>
</dbReference>
<evidence type="ECO:0000313" key="2">
    <source>
        <dbReference type="EMBL" id="SUX35015.1"/>
    </source>
</evidence>
<comment type="caution">
    <text evidence="1">The sequence shown here is derived from an EMBL/GenBank/DDBJ whole genome shotgun (WGS) entry which is preliminary data.</text>
</comment>
<accession>A0A1R0MMU6</accession>
<protein>
    <submittedName>
        <fullName evidence="2">Protein of uncharacterized function DUF124</fullName>
    </submittedName>
    <submittedName>
        <fullName evidence="1">TIGR00266 family protein</fullName>
    </submittedName>
</protein>
<dbReference type="SUPFAM" id="SSF51219">
    <property type="entry name" value="TRAP-like"/>
    <property type="match status" value="1"/>
</dbReference>
<dbReference type="EMBL" id="UIGR01000001">
    <property type="protein sequence ID" value="SUX35015.1"/>
    <property type="molecule type" value="Genomic_DNA"/>
</dbReference>
<dbReference type="Pfam" id="PF01987">
    <property type="entry name" value="AIM24"/>
    <property type="match status" value="1"/>
</dbReference>
<reference evidence="1 3" key="1">
    <citation type="submission" date="2017-05" db="EMBL/GenBank/DDBJ databases">
        <title>Chromobacterium violaceum GHPS1 isolated from Hydrocarbon polluted soil in French Guiana display an awesome secondary metabolite arsenal and a battery of drug and heavy-metal-resistance and detoxification of xenobiotics proteins.</title>
        <authorList>
            <person name="Belbahri L."/>
        </authorList>
    </citation>
    <scope>NUCLEOTIDE SEQUENCE [LARGE SCALE GENOMIC DNA]</scope>
    <source>
        <strain evidence="1 3">GHPS1</strain>
    </source>
</reference>
<dbReference type="EMBL" id="NHOO01000008">
    <property type="protein sequence ID" value="OVE48108.1"/>
    <property type="molecule type" value="Genomic_DNA"/>
</dbReference>
<evidence type="ECO:0000313" key="4">
    <source>
        <dbReference type="Proteomes" id="UP000254029"/>
    </source>
</evidence>
<accession>A0A202B9G0</accession>
<dbReference type="PANTHER" id="PTHR43657">
    <property type="entry name" value="TRYPTOPHAN RNA-BINDING ATTENUATOR PROTEIN-LIKE PROTEIN"/>
    <property type="match status" value="1"/>
</dbReference>
<dbReference type="InterPro" id="IPR016031">
    <property type="entry name" value="Trp_RNA-bd_attenuator-like_dom"/>
</dbReference>
<dbReference type="RefSeq" id="WP_043613400.1">
    <property type="nucleotide sequence ID" value="NZ_CP024028.1"/>
</dbReference>
<dbReference type="PANTHER" id="PTHR43657:SF1">
    <property type="entry name" value="ALTERED INHERITANCE OF MITOCHONDRIA PROTEIN 24, MITOCHONDRIAL"/>
    <property type="match status" value="1"/>
</dbReference>
<dbReference type="Proteomes" id="UP000196342">
    <property type="component" value="Unassembled WGS sequence"/>
</dbReference>